<dbReference type="AlphaFoldDB" id="A0AAN9TCR0"/>
<dbReference type="EMBL" id="JBBCAQ010000034">
    <property type="protein sequence ID" value="KAK7579714.1"/>
    <property type="molecule type" value="Genomic_DNA"/>
</dbReference>
<feature type="region of interest" description="Disordered" evidence="1">
    <location>
        <begin position="181"/>
        <end position="221"/>
    </location>
</feature>
<evidence type="ECO:0000313" key="2">
    <source>
        <dbReference type="EMBL" id="KAK7579714.1"/>
    </source>
</evidence>
<proteinExistence type="predicted"/>
<name>A0AAN9TCR0_9HEMI</name>
<keyword evidence="3" id="KW-1185">Reference proteome</keyword>
<dbReference type="Proteomes" id="UP001367676">
    <property type="component" value="Unassembled WGS sequence"/>
</dbReference>
<comment type="caution">
    <text evidence="2">The sequence shown here is derived from an EMBL/GenBank/DDBJ whole genome shotgun (WGS) entry which is preliminary data.</text>
</comment>
<sequence>MSLDVNVTPGPDVNTDRRTQTKITDDDDRNLCFSLTIASYNAGRSKRILIGHYLKNASQDHGRGNKIPTNLRAQRLKVDVKERTPMLRPNTIFSGTPLEKLDSRAFAAKTSTMLKVYLYTERASEEKNHSFWIWMLFASAHSLQAWFPLTLLDHRTSPLPHMNPMPSKLTAVFRIASLLTPSSRETPQPPCDGTTTPRRSSPFVAEANLSTISSSPSSSIK</sequence>
<gene>
    <name evidence="2" type="ORF">V9T40_000343</name>
</gene>
<accession>A0AAN9TCR0</accession>
<protein>
    <submittedName>
        <fullName evidence="2">Uncharacterized protein</fullName>
    </submittedName>
</protein>
<feature type="compositionally biased region" description="Low complexity" evidence="1">
    <location>
        <begin position="210"/>
        <end position="221"/>
    </location>
</feature>
<organism evidence="2 3">
    <name type="scientific">Parthenolecanium corni</name>
    <dbReference type="NCBI Taxonomy" id="536013"/>
    <lineage>
        <taxon>Eukaryota</taxon>
        <taxon>Metazoa</taxon>
        <taxon>Ecdysozoa</taxon>
        <taxon>Arthropoda</taxon>
        <taxon>Hexapoda</taxon>
        <taxon>Insecta</taxon>
        <taxon>Pterygota</taxon>
        <taxon>Neoptera</taxon>
        <taxon>Paraneoptera</taxon>
        <taxon>Hemiptera</taxon>
        <taxon>Sternorrhyncha</taxon>
        <taxon>Coccoidea</taxon>
        <taxon>Coccidae</taxon>
        <taxon>Parthenolecanium</taxon>
    </lineage>
</organism>
<evidence type="ECO:0000256" key="1">
    <source>
        <dbReference type="SAM" id="MobiDB-lite"/>
    </source>
</evidence>
<evidence type="ECO:0000313" key="3">
    <source>
        <dbReference type="Proteomes" id="UP001367676"/>
    </source>
</evidence>
<reference evidence="2 3" key="1">
    <citation type="submission" date="2024-03" db="EMBL/GenBank/DDBJ databases">
        <title>Adaptation during the transition from Ophiocordyceps entomopathogen to insect associate is accompanied by gene loss and intensified selection.</title>
        <authorList>
            <person name="Ward C.M."/>
            <person name="Onetto C.A."/>
            <person name="Borneman A.R."/>
        </authorList>
    </citation>
    <scope>NUCLEOTIDE SEQUENCE [LARGE SCALE GENOMIC DNA]</scope>
    <source>
        <strain evidence="2">AWRI1</strain>
        <tissue evidence="2">Single Adult Female</tissue>
    </source>
</reference>